<keyword evidence="2" id="KW-0732">Signal</keyword>
<feature type="signal peptide" evidence="2">
    <location>
        <begin position="1"/>
        <end position="21"/>
    </location>
</feature>
<dbReference type="PANTHER" id="PTHR11905:SF249">
    <property type="entry name" value="SOL NARAE, ISOFORM C"/>
    <property type="match status" value="1"/>
</dbReference>
<dbReference type="Pfam" id="PF13582">
    <property type="entry name" value="Reprolysin_3"/>
    <property type="match status" value="1"/>
</dbReference>
<dbReference type="Proteomes" id="UP000729913">
    <property type="component" value="Unassembled WGS sequence"/>
</dbReference>
<organism evidence="4 5">
    <name type="scientific">Cotesia typhae</name>
    <dbReference type="NCBI Taxonomy" id="2053667"/>
    <lineage>
        <taxon>Eukaryota</taxon>
        <taxon>Metazoa</taxon>
        <taxon>Ecdysozoa</taxon>
        <taxon>Arthropoda</taxon>
        <taxon>Hexapoda</taxon>
        <taxon>Insecta</taxon>
        <taxon>Pterygota</taxon>
        <taxon>Neoptera</taxon>
        <taxon>Endopterygota</taxon>
        <taxon>Hymenoptera</taxon>
        <taxon>Apocrita</taxon>
        <taxon>Ichneumonoidea</taxon>
        <taxon>Braconidae</taxon>
        <taxon>Microgastrinae</taxon>
        <taxon>Cotesia</taxon>
    </lineage>
</organism>
<dbReference type="OrthoDB" id="7695528at2759"/>
<keyword evidence="5" id="KW-1185">Reference proteome</keyword>
<gene>
    <name evidence="4" type="ORF">G9C98_003040</name>
</gene>
<accession>A0A8J5V6P7</accession>
<evidence type="ECO:0000256" key="2">
    <source>
        <dbReference type="SAM" id="SignalP"/>
    </source>
</evidence>
<reference evidence="4" key="2">
    <citation type="submission" date="2021-04" db="EMBL/GenBank/DDBJ databases">
        <title>Genome-wide patterns of bracovirus chromosomal integration into multiple host tissues during parasitism.</title>
        <authorList>
            <person name="Chebbi M.A.C."/>
        </authorList>
    </citation>
    <scope>NUCLEOTIDE SEQUENCE</scope>
    <source>
        <tissue evidence="4">Whole body</tissue>
    </source>
</reference>
<feature type="domain" description="Peptidase M12B" evidence="3">
    <location>
        <begin position="211"/>
        <end position="380"/>
    </location>
</feature>
<dbReference type="GO" id="GO:0006509">
    <property type="term" value="P:membrane protein ectodomain proteolysis"/>
    <property type="evidence" value="ECO:0007669"/>
    <property type="project" value="TreeGrafter"/>
</dbReference>
<evidence type="ECO:0000259" key="3">
    <source>
        <dbReference type="PROSITE" id="PS50215"/>
    </source>
</evidence>
<dbReference type="PROSITE" id="PS50215">
    <property type="entry name" value="ADAM_MEPRO"/>
    <property type="match status" value="1"/>
</dbReference>
<protein>
    <recommendedName>
        <fullName evidence="3">Peptidase M12B domain-containing protein</fullName>
    </recommendedName>
</protein>
<proteinExistence type="predicted"/>
<comment type="caution">
    <text evidence="4">The sequence shown here is derived from an EMBL/GenBank/DDBJ whole genome shotgun (WGS) entry which is preliminary data.</text>
</comment>
<name>A0A8J5V6P7_9HYME</name>
<dbReference type="EMBL" id="JAAOIC020000052">
    <property type="protein sequence ID" value="KAG8035914.1"/>
    <property type="molecule type" value="Genomic_DNA"/>
</dbReference>
<dbReference type="InterPro" id="IPR001590">
    <property type="entry name" value="Peptidase_M12B"/>
</dbReference>
<dbReference type="PANTHER" id="PTHR11905">
    <property type="entry name" value="ADAM A DISINTEGRIN AND METALLOPROTEASE DOMAIN"/>
    <property type="match status" value="1"/>
</dbReference>
<sequence>MFGLKVILIWLLVNKLSFVYPAQITLNSSECDGERIKGADCEKGEVRLSWRHKRSKTEGFSVRFIAFEKEINLFLTEREGALFSSATPVYRLSRAANVTYRVDGNNDMDEFANTKTYEEVSHSASVTIEILPGGDEKVKGGFIGSENILFIWNSQNKVFEFYKFNDETTTEKYFLNEKYLTPVADNSSENLPYPYNYYRNLQQDSEIPKVIYPKVLVVVDYQLLINVGEDKILMYVLHRWNLIDMVYRGFRKPQFKFNIAGIVIPTGPDSLKYVSDSSYYVNNMKNVDINTSLNSFKRWLFHQNHIIPISSYDLAITMLSKQTVPPFYSKRGTISVNGKAFKGTACATDYYRQEVLKVGVVSDAGIYINIITAAHEIGHL</sequence>
<feature type="active site" evidence="1">
    <location>
        <position position="376"/>
    </location>
</feature>
<comment type="caution">
    <text evidence="1">Lacks conserved residue(s) required for the propagation of feature annotation.</text>
</comment>
<dbReference type="AlphaFoldDB" id="A0A8J5V6P7"/>
<feature type="chain" id="PRO_5035287623" description="Peptidase M12B domain-containing protein" evidence="2">
    <location>
        <begin position="22"/>
        <end position="380"/>
    </location>
</feature>
<evidence type="ECO:0000313" key="4">
    <source>
        <dbReference type="EMBL" id="KAG8035914.1"/>
    </source>
</evidence>
<evidence type="ECO:0000313" key="5">
    <source>
        <dbReference type="Proteomes" id="UP000729913"/>
    </source>
</evidence>
<dbReference type="GO" id="GO:0004222">
    <property type="term" value="F:metalloendopeptidase activity"/>
    <property type="evidence" value="ECO:0007669"/>
    <property type="project" value="InterPro"/>
</dbReference>
<reference evidence="4" key="1">
    <citation type="submission" date="2020-03" db="EMBL/GenBank/DDBJ databases">
        <authorList>
            <person name="Chebbi M.A."/>
            <person name="Drezen J.M."/>
        </authorList>
    </citation>
    <scope>NUCLEOTIDE SEQUENCE</scope>
    <source>
        <tissue evidence="4">Whole body</tissue>
    </source>
</reference>
<evidence type="ECO:0000256" key="1">
    <source>
        <dbReference type="PROSITE-ProRule" id="PRU00276"/>
    </source>
</evidence>